<comment type="caution">
    <text evidence="3">The sequence shown here is derived from an EMBL/GenBank/DDBJ whole genome shotgun (WGS) entry which is preliminary data.</text>
</comment>
<dbReference type="PROSITE" id="PS50005">
    <property type="entry name" value="TPR"/>
    <property type="match status" value="1"/>
</dbReference>
<sequence length="380" mass="43492">MKCIFTLLLVFEAFTCFAQQPKQIDQDLLLDYYQNQRFTEAADYLKQIYTEPVSNPKALAQLAYTSQMSGRLADAEKYYQRIYENDSTNTGVLFSLGSINLRRGNSAKAEIYYKKIAERDSTNFMVYKQLAQISKDNGNIASYLVNLQKANQLNTTDPDVASDLSEIYISLQQNDQAEKVLNKAIEADPENTVLMLSLMKLTYAQKKWQQTADLCQKLMQNGNTSGMVLTKLGVAYYNLKNFACGAETFADIEPNAQNEFSFYYAAMCYKALNDQKMAIYYLNKAIVDGISPSIASYYGEIANSNEKLKRYRNALTAYQKGLQFKESPLLFYSIALLYDEHIKSRANALKYYRKYLSSHPPEEQKDLIKYCKSRVAALRR</sequence>
<dbReference type="EMBL" id="JAEHFW010000001">
    <property type="protein sequence ID" value="MBK0378979.1"/>
    <property type="molecule type" value="Genomic_DNA"/>
</dbReference>
<organism evidence="3 4">
    <name type="scientific">Mucilaginibacter segetis</name>
    <dbReference type="NCBI Taxonomy" id="2793071"/>
    <lineage>
        <taxon>Bacteria</taxon>
        <taxon>Pseudomonadati</taxon>
        <taxon>Bacteroidota</taxon>
        <taxon>Sphingobacteriia</taxon>
        <taxon>Sphingobacteriales</taxon>
        <taxon>Sphingobacteriaceae</taxon>
        <taxon>Mucilaginibacter</taxon>
    </lineage>
</organism>
<dbReference type="InterPro" id="IPR019734">
    <property type="entry name" value="TPR_rpt"/>
</dbReference>
<keyword evidence="4" id="KW-1185">Reference proteome</keyword>
<name>A0A934PQN6_9SPHI</name>
<evidence type="ECO:0000313" key="4">
    <source>
        <dbReference type="Proteomes" id="UP000613193"/>
    </source>
</evidence>
<evidence type="ECO:0000313" key="3">
    <source>
        <dbReference type="EMBL" id="MBK0378979.1"/>
    </source>
</evidence>
<keyword evidence="1" id="KW-0802">TPR repeat</keyword>
<protein>
    <submittedName>
        <fullName evidence="3">Tetratricopeptide repeat protein</fullName>
    </submittedName>
</protein>
<dbReference type="Pfam" id="PF13174">
    <property type="entry name" value="TPR_6"/>
    <property type="match status" value="1"/>
</dbReference>
<feature type="signal peptide" evidence="2">
    <location>
        <begin position="1"/>
        <end position="18"/>
    </location>
</feature>
<dbReference type="Pfam" id="PF13181">
    <property type="entry name" value="TPR_8"/>
    <property type="match status" value="1"/>
</dbReference>
<dbReference type="SUPFAM" id="SSF48452">
    <property type="entry name" value="TPR-like"/>
    <property type="match status" value="1"/>
</dbReference>
<evidence type="ECO:0000256" key="1">
    <source>
        <dbReference type="PROSITE-ProRule" id="PRU00339"/>
    </source>
</evidence>
<proteinExistence type="predicted"/>
<evidence type="ECO:0000256" key="2">
    <source>
        <dbReference type="SAM" id="SignalP"/>
    </source>
</evidence>
<dbReference type="Proteomes" id="UP000613193">
    <property type="component" value="Unassembled WGS sequence"/>
</dbReference>
<dbReference type="PANTHER" id="PTHR12558:SF13">
    <property type="entry name" value="CELL DIVISION CYCLE PROTEIN 27 HOMOLOG"/>
    <property type="match status" value="1"/>
</dbReference>
<dbReference type="InterPro" id="IPR011990">
    <property type="entry name" value="TPR-like_helical_dom_sf"/>
</dbReference>
<reference evidence="3" key="1">
    <citation type="submission" date="2020-12" db="EMBL/GenBank/DDBJ databases">
        <title>Bacterial novel species Mucilaginibacter sp. SD-g isolated from soil.</title>
        <authorList>
            <person name="Jung H.-Y."/>
        </authorList>
    </citation>
    <scope>NUCLEOTIDE SEQUENCE</scope>
    <source>
        <strain evidence="3">SD-g</strain>
    </source>
</reference>
<dbReference type="AlphaFoldDB" id="A0A934PQN6"/>
<keyword evidence="2" id="KW-0732">Signal</keyword>
<feature type="chain" id="PRO_5036828455" evidence="2">
    <location>
        <begin position="19"/>
        <end position="380"/>
    </location>
</feature>
<gene>
    <name evidence="3" type="ORF">I5M19_06655</name>
</gene>
<dbReference type="Gene3D" id="1.25.40.10">
    <property type="entry name" value="Tetratricopeptide repeat domain"/>
    <property type="match status" value="2"/>
</dbReference>
<accession>A0A934PQN6</accession>
<dbReference type="RefSeq" id="WP_200065424.1">
    <property type="nucleotide sequence ID" value="NZ_JAEHFW010000001.1"/>
</dbReference>
<dbReference type="Pfam" id="PF13432">
    <property type="entry name" value="TPR_16"/>
    <property type="match status" value="1"/>
</dbReference>
<dbReference type="SMART" id="SM00028">
    <property type="entry name" value="TPR"/>
    <property type="match status" value="5"/>
</dbReference>
<feature type="repeat" description="TPR" evidence="1">
    <location>
        <begin position="158"/>
        <end position="191"/>
    </location>
</feature>
<dbReference type="PANTHER" id="PTHR12558">
    <property type="entry name" value="CELL DIVISION CYCLE 16,23,27"/>
    <property type="match status" value="1"/>
</dbReference>
<dbReference type="Pfam" id="PF14559">
    <property type="entry name" value="TPR_19"/>
    <property type="match status" value="1"/>
</dbReference>